<dbReference type="AlphaFoldDB" id="A0A1H0BYE8"/>
<reference evidence="1 2" key="1">
    <citation type="submission" date="2016-10" db="EMBL/GenBank/DDBJ databases">
        <authorList>
            <person name="de Groot N.N."/>
        </authorList>
    </citation>
    <scope>NUCLEOTIDE SEQUENCE [LARGE SCALE GENOMIC DNA]</scope>
    <source>
        <strain evidence="2">L7-484,KACC 16230,DSM 25025</strain>
    </source>
</reference>
<sequence length="40" mass="4125">MTRADLTTIAVLALAGASGLALWSLAGPRIWTGMAFGFCL</sequence>
<organism evidence="1 2">
    <name type="scientific">Aureimonas jatrophae</name>
    <dbReference type="NCBI Taxonomy" id="1166073"/>
    <lineage>
        <taxon>Bacteria</taxon>
        <taxon>Pseudomonadati</taxon>
        <taxon>Pseudomonadota</taxon>
        <taxon>Alphaproteobacteria</taxon>
        <taxon>Hyphomicrobiales</taxon>
        <taxon>Aurantimonadaceae</taxon>
        <taxon>Aureimonas</taxon>
    </lineage>
</organism>
<keyword evidence="2" id="KW-1185">Reference proteome</keyword>
<evidence type="ECO:0000313" key="2">
    <source>
        <dbReference type="Proteomes" id="UP000198793"/>
    </source>
</evidence>
<protein>
    <submittedName>
        <fullName evidence="1">Uncharacterized protein</fullName>
    </submittedName>
</protein>
<name>A0A1H0BYE8_9HYPH</name>
<evidence type="ECO:0000313" key="1">
    <source>
        <dbReference type="EMBL" id="SDN50520.1"/>
    </source>
</evidence>
<gene>
    <name evidence="1" type="ORF">SAMN05192530_10153</name>
</gene>
<dbReference type="RefSeq" id="WP_280140040.1">
    <property type="nucleotide sequence ID" value="NZ_FNIT01000001.1"/>
</dbReference>
<dbReference type="Proteomes" id="UP000198793">
    <property type="component" value="Unassembled WGS sequence"/>
</dbReference>
<accession>A0A1H0BYE8</accession>
<proteinExistence type="predicted"/>
<dbReference type="EMBL" id="FNIT01000001">
    <property type="protein sequence ID" value="SDN50520.1"/>
    <property type="molecule type" value="Genomic_DNA"/>
</dbReference>